<dbReference type="PANTHER" id="PTHR24321:SF8">
    <property type="entry name" value="ESTRADIOL 17-BETA-DEHYDROGENASE 8-RELATED"/>
    <property type="match status" value="1"/>
</dbReference>
<dbReference type="CDD" id="cd05233">
    <property type="entry name" value="SDR_c"/>
    <property type="match status" value="1"/>
</dbReference>
<keyword evidence="2 3" id="KW-0560">Oxidoreductase</keyword>
<dbReference type="RefSeq" id="WP_216925917.1">
    <property type="nucleotide sequence ID" value="NZ_JAHOPC010000010.1"/>
</dbReference>
<evidence type="ECO:0000313" key="3">
    <source>
        <dbReference type="EMBL" id="MBU8867796.1"/>
    </source>
</evidence>
<proteinExistence type="inferred from homology"/>
<dbReference type="PANTHER" id="PTHR24321">
    <property type="entry name" value="DEHYDROGENASES, SHORT CHAIN"/>
    <property type="match status" value="1"/>
</dbReference>
<evidence type="ECO:0000256" key="1">
    <source>
        <dbReference type="ARBA" id="ARBA00006484"/>
    </source>
</evidence>
<dbReference type="InterPro" id="IPR002347">
    <property type="entry name" value="SDR_fam"/>
</dbReference>
<dbReference type="Pfam" id="PF13561">
    <property type="entry name" value="adh_short_C2"/>
    <property type="match status" value="1"/>
</dbReference>
<dbReference type="EMBL" id="JAHOPC010000010">
    <property type="protein sequence ID" value="MBU8867796.1"/>
    <property type="molecule type" value="Genomic_DNA"/>
</dbReference>
<organism evidence="3 4">
    <name type="scientific">Paenarthrobacter aromaticivorans</name>
    <dbReference type="NCBI Taxonomy" id="2849150"/>
    <lineage>
        <taxon>Bacteria</taxon>
        <taxon>Bacillati</taxon>
        <taxon>Actinomycetota</taxon>
        <taxon>Actinomycetes</taxon>
        <taxon>Micrococcales</taxon>
        <taxon>Micrococcaceae</taxon>
        <taxon>Paenarthrobacter</taxon>
    </lineage>
</organism>
<dbReference type="NCBIfam" id="NF005559">
    <property type="entry name" value="PRK07231.1"/>
    <property type="match status" value="1"/>
</dbReference>
<keyword evidence="4" id="KW-1185">Reference proteome</keyword>
<gene>
    <name evidence="3" type="ORF">KSW38_16025</name>
</gene>
<dbReference type="EC" id="1.1.1.47" evidence="3"/>
<sequence>MPLKVEAAGSRCLLTKFEDQVVVVTGAGSGMGQAMVQEFVAEGARVAALDINFVSAKRTVEGLDNPESALAVEVDVSDVESVEASIRQVREWAGRVDVLCNNAGIIDSFRPAHEISLAEWHRTLAVNLTGPFLMSRAVIPQMLEQSGGAIINTASISAFSAAGGGTAYTASKHGVLGLTRQLTFDYGRQGIRVNAICPGATATGLTMPEGGSETLPDSETEIARTPAGRWCEPREIARMAVYLASEDAAFIHGAAMVIDGGWLTAARNPI</sequence>
<dbReference type="Proteomes" id="UP000824166">
    <property type="component" value="Unassembled WGS sequence"/>
</dbReference>
<protein>
    <submittedName>
        <fullName evidence="3">Glucose 1-dehydrogenase</fullName>
        <ecNumber evidence="3">1.1.1.47</ecNumber>
    </submittedName>
</protein>
<reference evidence="3 4" key="1">
    <citation type="submission" date="2021-06" db="EMBL/GenBank/DDBJ databases">
        <authorList>
            <person name="Jeong J.W."/>
        </authorList>
    </citation>
    <scope>NUCLEOTIDE SEQUENCE [LARGE SCALE GENOMIC DNA]</scope>
    <source>
        <strain evidence="3 4">MMS21-TAE1-1</strain>
    </source>
</reference>
<comment type="similarity">
    <text evidence="1">Belongs to the short-chain dehydrogenases/reductases (SDR) family.</text>
</comment>
<accession>A0ABS6I7U5</accession>
<evidence type="ECO:0000256" key="2">
    <source>
        <dbReference type="ARBA" id="ARBA00023002"/>
    </source>
</evidence>
<comment type="caution">
    <text evidence="3">The sequence shown here is derived from an EMBL/GenBank/DDBJ whole genome shotgun (WGS) entry which is preliminary data.</text>
</comment>
<name>A0ABS6I7U5_9MICC</name>
<evidence type="ECO:0000313" key="4">
    <source>
        <dbReference type="Proteomes" id="UP000824166"/>
    </source>
</evidence>
<dbReference type="GO" id="GO:0047936">
    <property type="term" value="F:glucose 1-dehydrogenase [NAD(P)+] activity"/>
    <property type="evidence" value="ECO:0007669"/>
    <property type="project" value="UniProtKB-EC"/>
</dbReference>